<evidence type="ECO:0000259" key="2">
    <source>
        <dbReference type="Pfam" id="PF00534"/>
    </source>
</evidence>
<dbReference type="EMBL" id="CP040817">
    <property type="protein sequence ID" value="QYM92304.1"/>
    <property type="molecule type" value="Genomic_DNA"/>
</dbReference>
<dbReference type="Proteomes" id="UP000824976">
    <property type="component" value="Chromosome"/>
</dbReference>
<organism evidence="4 5">
    <name type="scientific">Dickeya zeae</name>
    <dbReference type="NCBI Taxonomy" id="204042"/>
    <lineage>
        <taxon>Bacteria</taxon>
        <taxon>Pseudomonadati</taxon>
        <taxon>Pseudomonadota</taxon>
        <taxon>Gammaproteobacteria</taxon>
        <taxon>Enterobacterales</taxon>
        <taxon>Pectobacteriaceae</taxon>
        <taxon>Dickeya</taxon>
    </lineage>
</organism>
<dbReference type="InterPro" id="IPR028098">
    <property type="entry name" value="Glyco_trans_4-like_N"/>
</dbReference>
<dbReference type="PANTHER" id="PTHR46401">
    <property type="entry name" value="GLYCOSYLTRANSFERASE WBBK-RELATED"/>
    <property type="match status" value="1"/>
</dbReference>
<name>A0ABX8VWJ0_9GAMM</name>
<dbReference type="RefSeq" id="WP_219952600.1">
    <property type="nucleotide sequence ID" value="NZ_CP040817.1"/>
</dbReference>
<dbReference type="InterPro" id="IPR001296">
    <property type="entry name" value="Glyco_trans_1"/>
</dbReference>
<dbReference type="Gene3D" id="3.40.50.2000">
    <property type="entry name" value="Glycogen Phosphorylase B"/>
    <property type="match status" value="2"/>
</dbReference>
<keyword evidence="5" id="KW-1185">Reference proteome</keyword>
<gene>
    <name evidence="4" type="ORF">FGI21_10675</name>
</gene>
<evidence type="ECO:0000259" key="3">
    <source>
        <dbReference type="Pfam" id="PF13439"/>
    </source>
</evidence>
<evidence type="ECO:0000313" key="4">
    <source>
        <dbReference type="EMBL" id="QYM92304.1"/>
    </source>
</evidence>
<dbReference type="SUPFAM" id="SSF53756">
    <property type="entry name" value="UDP-Glycosyltransferase/glycogen phosphorylase"/>
    <property type="match status" value="1"/>
</dbReference>
<protein>
    <submittedName>
        <fullName evidence="4">Glycosyltransferase family 4 protein</fullName>
    </submittedName>
</protein>
<sequence length="379" mass="43291">MKVIVSTDSIKYPLTGVGRYTFELIQALQKLNTLDEMLFLKKMTICNEILFSEGKHKENEMGGFFSFLKKKKLLIDAVSTIFPLMQGIALRNNRDYIYHSTAYYLPAFHERSIATFHDISNFTCPQYHPDERIRYMSKRLASSMERASCIITVSEFTKSELVRFCNYPESKIHVTPLACGDEFHPRTIDNVAPLLRSLGLSWNKFTLYIGSIEPRKNIGALLDAYEKLPLLIRRQYPLVLCGFKGWKSQNLHERFSKAEQQGWLKYLGFVEQENLPLLYSAARIFVFPSHYEGFGLPVLEAMASGIPVVCSNAASLPEITGDAALQSEPDDIDLLSLNIHKALVDEAWRTIAITRGFLRAERFSWSRCAKETISVYNIV</sequence>
<evidence type="ECO:0000313" key="5">
    <source>
        <dbReference type="Proteomes" id="UP000824976"/>
    </source>
</evidence>
<reference evidence="4 5" key="1">
    <citation type="submission" date="2019-06" db="EMBL/GenBank/DDBJ databases">
        <title>Complete genome of Dickeya zeae PL65.</title>
        <authorList>
            <person name="Boluk G."/>
            <person name="Arif M."/>
        </authorList>
    </citation>
    <scope>NUCLEOTIDE SEQUENCE [LARGE SCALE GENOMIC DNA]</scope>
    <source>
        <strain evidence="4 5">PL65</strain>
    </source>
</reference>
<proteinExistence type="predicted"/>
<feature type="domain" description="Glycosyl transferase family 1" evidence="2">
    <location>
        <begin position="204"/>
        <end position="347"/>
    </location>
</feature>
<feature type="domain" description="Glycosyltransferase subfamily 4-like N-terminal" evidence="3">
    <location>
        <begin position="16"/>
        <end position="176"/>
    </location>
</feature>
<dbReference type="PANTHER" id="PTHR46401:SF2">
    <property type="entry name" value="GLYCOSYLTRANSFERASE WBBK-RELATED"/>
    <property type="match status" value="1"/>
</dbReference>
<evidence type="ECO:0000256" key="1">
    <source>
        <dbReference type="ARBA" id="ARBA00022679"/>
    </source>
</evidence>
<keyword evidence="1" id="KW-0808">Transferase</keyword>
<dbReference type="Pfam" id="PF13439">
    <property type="entry name" value="Glyco_transf_4"/>
    <property type="match status" value="1"/>
</dbReference>
<dbReference type="Pfam" id="PF00534">
    <property type="entry name" value="Glycos_transf_1"/>
    <property type="match status" value="1"/>
</dbReference>
<dbReference type="CDD" id="cd03809">
    <property type="entry name" value="GT4_MtfB-like"/>
    <property type="match status" value="1"/>
</dbReference>
<accession>A0ABX8VWJ0</accession>